<dbReference type="InterPro" id="IPR032675">
    <property type="entry name" value="LRR_dom_sf"/>
</dbReference>
<dbReference type="AlphaFoldDB" id="A0A8H6MFM8"/>
<dbReference type="EMBL" id="JACGCI010000007">
    <property type="protein sequence ID" value="KAF6762437.1"/>
    <property type="molecule type" value="Genomic_DNA"/>
</dbReference>
<dbReference type="OrthoDB" id="2890556at2759"/>
<keyword evidence="3" id="KW-1185">Reference proteome</keyword>
<dbReference type="InterPro" id="IPR001810">
    <property type="entry name" value="F-box_dom"/>
</dbReference>
<protein>
    <recommendedName>
        <fullName evidence="1">F-box domain-containing protein</fullName>
    </recommendedName>
</protein>
<dbReference type="Pfam" id="PF12937">
    <property type="entry name" value="F-box-like"/>
    <property type="match status" value="1"/>
</dbReference>
<evidence type="ECO:0000313" key="3">
    <source>
        <dbReference type="Proteomes" id="UP000521943"/>
    </source>
</evidence>
<dbReference type="Proteomes" id="UP000521943">
    <property type="component" value="Unassembled WGS sequence"/>
</dbReference>
<evidence type="ECO:0000259" key="1">
    <source>
        <dbReference type="Pfam" id="PF12937"/>
    </source>
</evidence>
<dbReference type="Gene3D" id="3.80.10.10">
    <property type="entry name" value="Ribonuclease Inhibitor"/>
    <property type="match status" value="1"/>
</dbReference>
<proteinExistence type="predicted"/>
<organism evidence="2 3">
    <name type="scientific">Ephemerocybe angulata</name>
    <dbReference type="NCBI Taxonomy" id="980116"/>
    <lineage>
        <taxon>Eukaryota</taxon>
        <taxon>Fungi</taxon>
        <taxon>Dikarya</taxon>
        <taxon>Basidiomycota</taxon>
        <taxon>Agaricomycotina</taxon>
        <taxon>Agaricomycetes</taxon>
        <taxon>Agaricomycetidae</taxon>
        <taxon>Agaricales</taxon>
        <taxon>Agaricineae</taxon>
        <taxon>Psathyrellaceae</taxon>
        <taxon>Ephemerocybe</taxon>
    </lineage>
</organism>
<name>A0A8H6MFM8_9AGAR</name>
<evidence type="ECO:0000313" key="2">
    <source>
        <dbReference type="EMBL" id="KAF6762437.1"/>
    </source>
</evidence>
<comment type="caution">
    <text evidence="2">The sequence shown here is derived from an EMBL/GenBank/DDBJ whole genome shotgun (WGS) entry which is preliminary data.</text>
</comment>
<accession>A0A8H6MFM8</accession>
<sequence>MPLELLGEIFAMDVINLGLVCKRWRDATIYTHRLWSSVALSPHDGLKAYDKTVSWFEKSGGVPKSLEFSAWMHCKCSDGGDYRCLATNPALTRLLTEGPVLDHFTKYQGKPRPWDALRSFDLTFNEDGEDRWGELEYDIPEQWCFSLLPPAITALHLYLPAAWAGFDEDDESLSRHGALKIPVEVLNRLITFTIKCDWSGTKLVELLHHCTNVETLTIKFNNRSPLLEERDNPLLHTLAKSRILLPKVRSLRLREAGTAEILRYLSTPAITNLDLGFADWEAEDDDFVDIVPKFLHASDATTSLLSLRIYNLHIAGYDLRQSLDGLDSLKRLTLDKVTWSGLRLFIAVKNSDHKCKPRIPSVEQLEILQFPDDRGVLPIGALMEGIRQGCMPCTLTMSFRGAHSKTRPFFTEESRRAWRDKAFMYVQTVPPFDWECLQV</sequence>
<dbReference type="InterPro" id="IPR036047">
    <property type="entry name" value="F-box-like_dom_sf"/>
</dbReference>
<feature type="domain" description="F-box" evidence="1">
    <location>
        <begin position="2"/>
        <end position="40"/>
    </location>
</feature>
<reference evidence="2 3" key="1">
    <citation type="submission" date="2020-07" db="EMBL/GenBank/DDBJ databases">
        <title>Comparative genomics of pyrophilous fungi reveals a link between fire events and developmental genes.</title>
        <authorList>
            <consortium name="DOE Joint Genome Institute"/>
            <person name="Steindorff A.S."/>
            <person name="Carver A."/>
            <person name="Calhoun S."/>
            <person name="Stillman K."/>
            <person name="Liu H."/>
            <person name="Lipzen A."/>
            <person name="Pangilinan J."/>
            <person name="Labutti K."/>
            <person name="Bruns T.D."/>
            <person name="Grigoriev I.V."/>
        </authorList>
    </citation>
    <scope>NUCLEOTIDE SEQUENCE [LARGE SCALE GENOMIC DNA]</scope>
    <source>
        <strain evidence="2 3">CBS 144469</strain>
    </source>
</reference>
<dbReference type="CDD" id="cd09917">
    <property type="entry name" value="F-box_SF"/>
    <property type="match status" value="1"/>
</dbReference>
<dbReference type="SUPFAM" id="SSF81383">
    <property type="entry name" value="F-box domain"/>
    <property type="match status" value="1"/>
</dbReference>
<gene>
    <name evidence="2" type="ORF">DFP72DRAFT_875932</name>
</gene>
<dbReference type="SUPFAM" id="SSF52047">
    <property type="entry name" value="RNI-like"/>
    <property type="match status" value="1"/>
</dbReference>